<evidence type="ECO:0000256" key="1">
    <source>
        <dbReference type="ARBA" id="ARBA00004651"/>
    </source>
</evidence>
<gene>
    <name evidence="12" type="ORF">AJ89_07100</name>
</gene>
<dbReference type="EMBL" id="JMMZ01000019">
    <property type="protein sequence ID" value="OEU39769.1"/>
    <property type="molecule type" value="Genomic_DNA"/>
</dbReference>
<evidence type="ECO:0000256" key="2">
    <source>
        <dbReference type="ARBA" id="ARBA00022448"/>
    </source>
</evidence>
<feature type="transmembrane region" description="Helical" evidence="10">
    <location>
        <begin position="109"/>
        <end position="130"/>
    </location>
</feature>
<evidence type="ECO:0000256" key="3">
    <source>
        <dbReference type="ARBA" id="ARBA00022475"/>
    </source>
</evidence>
<feature type="transmembrane region" description="Helical" evidence="10">
    <location>
        <begin position="6"/>
        <end position="24"/>
    </location>
</feature>
<dbReference type="GO" id="GO:0005886">
    <property type="term" value="C:plasma membrane"/>
    <property type="evidence" value="ECO:0007669"/>
    <property type="project" value="UniProtKB-SubCell"/>
</dbReference>
<protein>
    <submittedName>
        <fullName evidence="12">Peptidase</fullName>
    </submittedName>
</protein>
<dbReference type="Proteomes" id="UP000176236">
    <property type="component" value="Chromosome"/>
</dbReference>
<evidence type="ECO:0000256" key="8">
    <source>
        <dbReference type="ARBA" id="ARBA00023136"/>
    </source>
</evidence>
<evidence type="ECO:0000313" key="12">
    <source>
        <dbReference type="EMBL" id="OEU39769.1"/>
    </source>
</evidence>
<accession>A0A1E7G465</accession>
<feature type="transmembrane region" description="Helical" evidence="10">
    <location>
        <begin position="84"/>
        <end position="103"/>
    </location>
</feature>
<dbReference type="GO" id="GO:0015385">
    <property type="term" value="F:sodium:proton antiporter activity"/>
    <property type="evidence" value="ECO:0007669"/>
    <property type="project" value="InterPro"/>
</dbReference>
<dbReference type="InterPro" id="IPR038770">
    <property type="entry name" value="Na+/solute_symporter_sf"/>
</dbReference>
<keyword evidence="6" id="KW-0915">Sodium</keyword>
<evidence type="ECO:0000256" key="9">
    <source>
        <dbReference type="ARBA" id="ARBA00023201"/>
    </source>
</evidence>
<sequence>MAAISFVAVMMIGVIGANVIKEFFPKVSETFILIGVGIVLGFLPEFQHFELEPEFFMMLIIAPLMFYEGSKTSLKKVRKNFRGIFFLSITLAVVTVLLVAILTNNIMGSWVFALAICFAAIVTPTDAVAVKSIISGKKMPQGVNEAVEFESLFNDATGLVLLSLGLSVLESGHFSIWEGLGRFVFVSIGGIIIGLVVGALLVRIRTAINLRATRPEATIIPISILTPFFIYLLAEHFGTSGVLAVVAAGLIHNFEGDMLKLTSTNVQLTNNTIWEILSDILNNFVFILLGVSLFGIWDIFKSLGWQESIVLFLISILVYLLMLFIRKFWTNKKGNRSIEHFFSNDKRERNSDSTIFALSGAHGTMTLAMAFSLPLNTNILSNENREIIITMAAIVILLSLIVPTLILPKLLPALGVESSDDINQVRNEMVDYAILHMAQEIEDSKVRSSLTKQLQLQKGLQIPDHNKSSKLMDDIITWQETLLDTPTIKTQFSPTIVDYFRIYLENISKHSTSKRIRRLFSKRGRGRRTDSVEMEEFTLLRNDLSRLEDILYQKTMQRLSELEKERLENKTIDFSDIEEVKHILENRHYRIRNDIQEDTIIPNELLIEAFQLEYQFVLNQAKSDMISKETSNKLFKEINNAQVLQLQKQ</sequence>
<evidence type="ECO:0000313" key="13">
    <source>
        <dbReference type="Proteomes" id="UP000176236"/>
    </source>
</evidence>
<dbReference type="InterPro" id="IPR018422">
    <property type="entry name" value="Cation/H_exchanger_CPA1"/>
</dbReference>
<dbReference type="GO" id="GO:0015386">
    <property type="term" value="F:potassium:proton antiporter activity"/>
    <property type="evidence" value="ECO:0007669"/>
    <property type="project" value="TreeGrafter"/>
</dbReference>
<feature type="transmembrane region" description="Helical" evidence="10">
    <location>
        <begin position="181"/>
        <end position="204"/>
    </location>
</feature>
<keyword evidence="5 10" id="KW-1133">Transmembrane helix</keyword>
<organism evidence="12 13">
    <name type="scientific">Lactococcus cremoris subsp. cremoris IBB477</name>
    <dbReference type="NCBI Taxonomy" id="1449093"/>
    <lineage>
        <taxon>Bacteria</taxon>
        <taxon>Bacillati</taxon>
        <taxon>Bacillota</taxon>
        <taxon>Bacilli</taxon>
        <taxon>Lactobacillales</taxon>
        <taxon>Streptococcaceae</taxon>
        <taxon>Lactococcus</taxon>
        <taxon>Lactococcus cremoris subsp. cremoris</taxon>
    </lineage>
</organism>
<feature type="transmembrane region" description="Helical" evidence="10">
    <location>
        <begin position="355"/>
        <end position="375"/>
    </location>
</feature>
<feature type="transmembrane region" description="Helical" evidence="10">
    <location>
        <begin position="31"/>
        <end position="49"/>
    </location>
</feature>
<proteinExistence type="predicted"/>
<keyword evidence="8 10" id="KW-0472">Membrane</keyword>
<name>A0A1E7G465_LACLC</name>
<evidence type="ECO:0000256" key="4">
    <source>
        <dbReference type="ARBA" id="ARBA00022692"/>
    </source>
</evidence>
<dbReference type="InterPro" id="IPR006153">
    <property type="entry name" value="Cation/H_exchanger_TM"/>
</dbReference>
<dbReference type="GO" id="GO:0051453">
    <property type="term" value="P:regulation of intracellular pH"/>
    <property type="evidence" value="ECO:0007669"/>
    <property type="project" value="TreeGrafter"/>
</dbReference>
<reference evidence="12 13" key="1">
    <citation type="journal article" date="2016" name="Appl. Microbiol. Biotechnol.">
        <title>Adhesion of the genome-sequenced Lactococcus lactis subsp. cremoris IBB477 strain is mediated by specific molecular determinants.</title>
        <authorList>
            <person name="Radziwill-Bienkowska J.M."/>
            <person name="Le D.T."/>
            <person name="Szczesny P."/>
            <person name="Duviau M.P."/>
            <person name="Aleksandrzak-Piekarczyk T."/>
            <person name="Loubiere P."/>
            <person name="Mercier-Bonin M."/>
            <person name="Bardowski J.K."/>
            <person name="Kowalczyk M."/>
        </authorList>
    </citation>
    <scope>NUCLEOTIDE SEQUENCE [LARGE SCALE GENOMIC DNA]</scope>
    <source>
        <strain evidence="12 13">IBB477</strain>
    </source>
</reference>
<keyword evidence="7" id="KW-0406">Ion transport</keyword>
<evidence type="ECO:0000256" key="10">
    <source>
        <dbReference type="SAM" id="Phobius"/>
    </source>
</evidence>
<dbReference type="GO" id="GO:0098719">
    <property type="term" value="P:sodium ion import across plasma membrane"/>
    <property type="evidence" value="ECO:0007669"/>
    <property type="project" value="TreeGrafter"/>
</dbReference>
<feature type="domain" description="Cation/H+ exchanger transmembrane" evidence="11">
    <location>
        <begin position="21"/>
        <end position="410"/>
    </location>
</feature>
<evidence type="ECO:0000256" key="7">
    <source>
        <dbReference type="ARBA" id="ARBA00023065"/>
    </source>
</evidence>
<evidence type="ECO:0000256" key="5">
    <source>
        <dbReference type="ARBA" id="ARBA00022989"/>
    </source>
</evidence>
<dbReference type="PANTHER" id="PTHR10110:SF86">
    <property type="entry name" value="SODIUM_HYDROGEN EXCHANGER 7"/>
    <property type="match status" value="1"/>
</dbReference>
<keyword evidence="4 10" id="KW-0812">Transmembrane</keyword>
<keyword evidence="3" id="KW-1003">Cell membrane</keyword>
<feature type="transmembrane region" description="Helical" evidence="10">
    <location>
        <begin position="240"/>
        <end position="259"/>
    </location>
</feature>
<dbReference type="AlphaFoldDB" id="A0A1E7G465"/>
<keyword evidence="9" id="KW-0739">Sodium transport</keyword>
<dbReference type="RefSeq" id="WP_075070547.1">
    <property type="nucleotide sequence ID" value="NZ_CM007353.1"/>
</dbReference>
<dbReference type="PANTHER" id="PTHR10110">
    <property type="entry name" value="SODIUM/HYDROGEN EXCHANGER"/>
    <property type="match status" value="1"/>
</dbReference>
<dbReference type="Pfam" id="PF00999">
    <property type="entry name" value="Na_H_Exchanger"/>
    <property type="match status" value="1"/>
</dbReference>
<feature type="transmembrane region" description="Helical" evidence="10">
    <location>
        <begin position="280"/>
        <end position="297"/>
    </location>
</feature>
<comment type="caution">
    <text evidence="12">The sequence shown here is derived from an EMBL/GenBank/DDBJ whole genome shotgun (WGS) entry which is preliminary data.</text>
</comment>
<feature type="transmembrane region" description="Helical" evidence="10">
    <location>
        <begin position="387"/>
        <end position="407"/>
    </location>
</feature>
<dbReference type="Gene3D" id="1.20.1530.20">
    <property type="match status" value="1"/>
</dbReference>
<keyword evidence="2" id="KW-0813">Transport</keyword>
<comment type="subcellular location">
    <subcellularLocation>
        <location evidence="1">Cell membrane</location>
        <topology evidence="1">Multi-pass membrane protein</topology>
    </subcellularLocation>
</comment>
<evidence type="ECO:0000256" key="6">
    <source>
        <dbReference type="ARBA" id="ARBA00023053"/>
    </source>
</evidence>
<feature type="transmembrane region" description="Helical" evidence="10">
    <location>
        <begin position="309"/>
        <end position="329"/>
    </location>
</feature>
<evidence type="ECO:0000259" key="11">
    <source>
        <dbReference type="Pfam" id="PF00999"/>
    </source>
</evidence>